<dbReference type="InterPro" id="IPR023296">
    <property type="entry name" value="Glyco_hydro_beta-prop_sf"/>
</dbReference>
<dbReference type="OrthoDB" id="284233at2"/>
<evidence type="ECO:0000313" key="5">
    <source>
        <dbReference type="Proteomes" id="UP000198983"/>
    </source>
</evidence>
<keyword evidence="2" id="KW-0732">Signal</keyword>
<dbReference type="Gene3D" id="2.60.120.260">
    <property type="entry name" value="Galactose-binding domain-like"/>
    <property type="match status" value="1"/>
</dbReference>
<dbReference type="EMBL" id="LT629732">
    <property type="protein sequence ID" value="SDR86610.1"/>
    <property type="molecule type" value="Genomic_DNA"/>
</dbReference>
<dbReference type="SUPFAM" id="SSF75005">
    <property type="entry name" value="Arabinanase/levansucrase/invertase"/>
    <property type="match status" value="1"/>
</dbReference>
<feature type="signal peptide" evidence="2">
    <location>
        <begin position="1"/>
        <end position="20"/>
    </location>
</feature>
<dbReference type="InterPro" id="IPR006311">
    <property type="entry name" value="TAT_signal"/>
</dbReference>
<feature type="domain" description="DUF4185" evidence="3">
    <location>
        <begin position="80"/>
        <end position="387"/>
    </location>
</feature>
<accession>A0A1H1MIZ6</accession>
<keyword evidence="5" id="KW-1185">Reference proteome</keyword>
<organism evidence="4 5">
    <name type="scientific">Actinopolymorpha singaporensis</name>
    <dbReference type="NCBI Taxonomy" id="117157"/>
    <lineage>
        <taxon>Bacteria</taxon>
        <taxon>Bacillati</taxon>
        <taxon>Actinomycetota</taxon>
        <taxon>Actinomycetes</taxon>
        <taxon>Propionibacteriales</taxon>
        <taxon>Actinopolymorphaceae</taxon>
        <taxon>Actinopolymorpha</taxon>
    </lineage>
</organism>
<dbReference type="Proteomes" id="UP000198983">
    <property type="component" value="Chromosome I"/>
</dbReference>
<evidence type="ECO:0000256" key="2">
    <source>
        <dbReference type="SAM" id="SignalP"/>
    </source>
</evidence>
<evidence type="ECO:0000259" key="3">
    <source>
        <dbReference type="Pfam" id="PF13810"/>
    </source>
</evidence>
<dbReference type="InterPro" id="IPR036278">
    <property type="entry name" value="Sialidase_sf"/>
</dbReference>
<dbReference type="STRING" id="117157.SAMN04489717_0844"/>
<proteinExistence type="predicted"/>
<dbReference type="InterPro" id="IPR025442">
    <property type="entry name" value="DUF4185"/>
</dbReference>
<name>A0A1H1MIZ6_9ACTN</name>
<evidence type="ECO:0000256" key="1">
    <source>
        <dbReference type="SAM" id="MobiDB-lite"/>
    </source>
</evidence>
<dbReference type="Pfam" id="PF13810">
    <property type="entry name" value="DUF4185"/>
    <property type="match status" value="1"/>
</dbReference>
<sequence length="540" mass="58759">MRRRTLLTTAALAGPLAAVAGPQAARAEGPNGSTNDNPGSGHGQPAPRSVGAAVPMLAPGPSVPGPTLAEKVAKLTGPDSVNHTDTRYQVMGTDLGAMWDNGSGQVLMAFGDTFGEGQVGGGQFGQDWRSNVLARSSDHDLSDGMTFDDMVVDRPGHAKELLASKKIDNDEITVIPNSGVSVGDRQFLHYFSQNHWGPWNTNYGGIAYSDDNGQTWTKSDVRWQNSAPLWGRGFQLGSLVRHEGFVYLFGTGSGRLYDIRLARVPEARVLDMGAWRYWNARAWTAREADAVPVVAAPSGEMSVLYNAYLGRWLMMYLDEYRAAIVMREAPDITGPWSGARVVVRGGEGGEYPALYAPFMHPWSAASGDRELYFAMSQWGPYNVFLMRTTLDRAVDTANLLSDPGFEEQPDRQVRVPWFLCGQGGIDRDGQQSYAGKNNGYVRAAQGWNALTQAVVVRPNRLYRLTAWVRSSERDVPDGALGVRGRRGEIARTSFGHLAAYTKVSVDFNPGDNADIEVFAGFWGAGADAWLQVDQMSLVAL</sequence>
<evidence type="ECO:0000313" key="4">
    <source>
        <dbReference type="EMBL" id="SDR86610.1"/>
    </source>
</evidence>
<feature type="region of interest" description="Disordered" evidence="1">
    <location>
        <begin position="21"/>
        <end position="64"/>
    </location>
</feature>
<protein>
    <recommendedName>
        <fullName evidence="3">DUF4185 domain-containing protein</fullName>
    </recommendedName>
</protein>
<gene>
    <name evidence="4" type="ORF">SAMN04489717_0844</name>
</gene>
<reference evidence="4 5" key="1">
    <citation type="submission" date="2016-10" db="EMBL/GenBank/DDBJ databases">
        <authorList>
            <person name="de Groot N.N."/>
        </authorList>
    </citation>
    <scope>NUCLEOTIDE SEQUENCE [LARGE SCALE GENOMIC DNA]</scope>
    <source>
        <strain evidence="4 5">DSM 22024</strain>
    </source>
</reference>
<feature type="chain" id="PRO_5038552405" description="DUF4185 domain-containing protein" evidence="2">
    <location>
        <begin position="21"/>
        <end position="540"/>
    </location>
</feature>
<dbReference type="AlphaFoldDB" id="A0A1H1MIZ6"/>
<dbReference type="RefSeq" id="WP_092650708.1">
    <property type="nucleotide sequence ID" value="NZ_LT629732.1"/>
</dbReference>
<dbReference type="SUPFAM" id="SSF50939">
    <property type="entry name" value="Sialidases"/>
    <property type="match status" value="1"/>
</dbReference>
<dbReference type="PROSITE" id="PS51318">
    <property type="entry name" value="TAT"/>
    <property type="match status" value="1"/>
</dbReference>